<dbReference type="eggNOG" id="COG1216">
    <property type="taxonomic scope" value="Bacteria"/>
</dbReference>
<sequence length="458" mass="51376">MASSCAISIIIPTYNVESYIARCLESCINQTLHDIEILVIDDCGSDSSIQIAQDYAKQDSRIKIIHNESNLGTFATRIVGIRQAVGEYVLFVDADDYLHLQACELLYKHIAKASILHFKASYKADPHTPLLARLTHYARYILPTRFCKAPLYNEQIASNFFLDSRQFPKFTLWDKCYDTELLRQACGHFTDSSFTPIVADDLLFFLVIASLATSYISLDKRLYFYCLNTHSSMQNPSKRVRRIESFTYVANALHTLELDSSLLPQITRTMSKDLAALIILESRLLDSRASTPSSVQSVKIARRGGGSARIYTSSAHTTCRSWAYPNAKDSKIYAPYQITLSALLCALSAVLGTLPYLYSYVCLYRKFRQSQALVALESNAQVDCHADKSARNDRKTQNLNESAKDSRILDEKCGLQGKSQGSYLDGNDRRDFSPLPHFSLKAESTSQAESLLKVAYAA</sequence>
<evidence type="ECO:0000313" key="3">
    <source>
        <dbReference type="EMBL" id="ETD26972.1"/>
    </source>
</evidence>
<keyword evidence="1" id="KW-0472">Membrane</keyword>
<keyword evidence="1" id="KW-0812">Transmembrane</keyword>
<dbReference type="SUPFAM" id="SSF53448">
    <property type="entry name" value="Nucleotide-diphospho-sugar transferases"/>
    <property type="match status" value="1"/>
</dbReference>
<dbReference type="EMBL" id="AZJJ01000002">
    <property type="protein sequence ID" value="ETD26972.1"/>
    <property type="molecule type" value="Genomic_DNA"/>
</dbReference>
<dbReference type="STRING" id="1357399.HMPREF2087_01366"/>
<keyword evidence="1" id="KW-1133">Transmembrane helix</keyword>
<organism evidence="3 4">
    <name type="scientific">Helicobacter canis NCTC 12740</name>
    <dbReference type="NCBI Taxonomy" id="1357399"/>
    <lineage>
        <taxon>Bacteria</taxon>
        <taxon>Pseudomonadati</taxon>
        <taxon>Campylobacterota</taxon>
        <taxon>Epsilonproteobacteria</taxon>
        <taxon>Campylobacterales</taxon>
        <taxon>Helicobacteraceae</taxon>
        <taxon>Helicobacter</taxon>
    </lineage>
</organism>
<dbReference type="Gene3D" id="3.90.550.10">
    <property type="entry name" value="Spore Coat Polysaccharide Biosynthesis Protein SpsA, Chain A"/>
    <property type="match status" value="1"/>
</dbReference>
<feature type="domain" description="Glycosyltransferase 2-like" evidence="2">
    <location>
        <begin position="8"/>
        <end position="112"/>
    </location>
</feature>
<name>V8CIU1_9HELI</name>
<feature type="transmembrane region" description="Helical" evidence="1">
    <location>
        <begin position="338"/>
        <end position="358"/>
    </location>
</feature>
<dbReference type="CDD" id="cd00761">
    <property type="entry name" value="Glyco_tranf_GTA_type"/>
    <property type="match status" value="1"/>
</dbReference>
<dbReference type="PANTHER" id="PTHR22916">
    <property type="entry name" value="GLYCOSYLTRANSFERASE"/>
    <property type="match status" value="1"/>
</dbReference>
<dbReference type="InterPro" id="IPR001173">
    <property type="entry name" value="Glyco_trans_2-like"/>
</dbReference>
<dbReference type="PANTHER" id="PTHR22916:SF3">
    <property type="entry name" value="UDP-GLCNAC:BETAGAL BETA-1,3-N-ACETYLGLUCOSAMINYLTRANSFERASE-LIKE PROTEIN 1"/>
    <property type="match status" value="1"/>
</dbReference>
<reference evidence="3 4" key="1">
    <citation type="submission" date="2013-10" db="EMBL/GenBank/DDBJ databases">
        <title>The Genome Sequence of Helicobacter canis NCTC 12740.</title>
        <authorList>
            <consortium name="The Broad Institute Genomics Platform"/>
            <person name="Earl A."/>
            <person name="Fox J.G."/>
            <person name="Shen Z."/>
            <person name="Young S.K."/>
            <person name="Zeng Q."/>
            <person name="Gargeya S."/>
            <person name="Fitzgerald M."/>
            <person name="Abouelleil A."/>
            <person name="Alvarado L."/>
            <person name="Chapman S.B."/>
            <person name="Gainer-Dewar J."/>
            <person name="Goldberg J."/>
            <person name="Griggs A."/>
            <person name="Gujja S."/>
            <person name="Hansen M."/>
            <person name="Howarth C."/>
            <person name="Imamovic A."/>
            <person name="Ireland A."/>
            <person name="Larimer J."/>
            <person name="McCowan C."/>
            <person name="Murphy C."/>
            <person name="Pearson M."/>
            <person name="Poon T.W."/>
            <person name="Priest M."/>
            <person name="Roberts A."/>
            <person name="Saif S."/>
            <person name="Shea T."/>
            <person name="Sykes S."/>
            <person name="Wortman J."/>
            <person name="Nusbaum C."/>
            <person name="Birren B."/>
        </authorList>
    </citation>
    <scope>NUCLEOTIDE SEQUENCE [LARGE SCALE GENOMIC DNA]</scope>
    <source>
        <strain evidence="3 4">NCTC 12740</strain>
    </source>
</reference>
<dbReference type="Proteomes" id="UP000018688">
    <property type="component" value="Unassembled WGS sequence"/>
</dbReference>
<evidence type="ECO:0000313" key="4">
    <source>
        <dbReference type="Proteomes" id="UP000018688"/>
    </source>
</evidence>
<dbReference type="HOGENOM" id="CLU_596865_0_0_7"/>
<evidence type="ECO:0000256" key="1">
    <source>
        <dbReference type="SAM" id="Phobius"/>
    </source>
</evidence>
<dbReference type="PATRIC" id="fig|1357399.3.peg.1431"/>
<comment type="caution">
    <text evidence="3">The sequence shown here is derived from an EMBL/GenBank/DDBJ whole genome shotgun (WGS) entry which is preliminary data.</text>
</comment>
<dbReference type="Pfam" id="PF00535">
    <property type="entry name" value="Glycos_transf_2"/>
    <property type="match status" value="1"/>
</dbReference>
<accession>V8CIU1</accession>
<protein>
    <recommendedName>
        <fullName evidence="2">Glycosyltransferase 2-like domain-containing protein</fullName>
    </recommendedName>
</protein>
<dbReference type="GO" id="GO:0016758">
    <property type="term" value="F:hexosyltransferase activity"/>
    <property type="evidence" value="ECO:0007669"/>
    <property type="project" value="UniProtKB-ARBA"/>
</dbReference>
<proteinExistence type="predicted"/>
<evidence type="ECO:0000259" key="2">
    <source>
        <dbReference type="Pfam" id="PF00535"/>
    </source>
</evidence>
<keyword evidence="4" id="KW-1185">Reference proteome</keyword>
<dbReference type="AlphaFoldDB" id="V8CIU1"/>
<gene>
    <name evidence="3" type="ORF">HMPREF2087_01366</name>
</gene>
<dbReference type="InterPro" id="IPR029044">
    <property type="entry name" value="Nucleotide-diphossugar_trans"/>
</dbReference>